<dbReference type="Proteomes" id="UP000297703">
    <property type="component" value="Unassembled WGS sequence"/>
</dbReference>
<organism evidence="1 2">
    <name type="scientific">Platysternon megacephalum</name>
    <name type="common">big-headed turtle</name>
    <dbReference type="NCBI Taxonomy" id="55544"/>
    <lineage>
        <taxon>Eukaryota</taxon>
        <taxon>Metazoa</taxon>
        <taxon>Chordata</taxon>
        <taxon>Craniata</taxon>
        <taxon>Vertebrata</taxon>
        <taxon>Euteleostomi</taxon>
        <taxon>Archelosauria</taxon>
        <taxon>Testudinata</taxon>
        <taxon>Testudines</taxon>
        <taxon>Cryptodira</taxon>
        <taxon>Durocryptodira</taxon>
        <taxon>Testudinoidea</taxon>
        <taxon>Platysternidae</taxon>
        <taxon>Platysternon</taxon>
    </lineage>
</organism>
<evidence type="ECO:0000313" key="2">
    <source>
        <dbReference type="Proteomes" id="UP000297703"/>
    </source>
</evidence>
<dbReference type="EMBL" id="QXTE01000014">
    <property type="protein sequence ID" value="TFK13633.1"/>
    <property type="molecule type" value="Genomic_DNA"/>
</dbReference>
<proteinExistence type="predicted"/>
<keyword evidence="1" id="KW-0808">Transferase</keyword>
<keyword evidence="2" id="KW-1185">Reference proteome</keyword>
<gene>
    <name evidence="1" type="ORF">DR999_PMT02642</name>
</gene>
<accession>A0A4D9EZ55</accession>
<sequence>MQQRRTLDLFHQSYVSGSAVKCVVTSGPVKLLSKGNKKPSLNSSALNNAGFSASLLEPKETSPWRDRLLCLCGQPPTGPLAHGLGTLPSWSQVACHACLCSFLVPGNFSHHH</sequence>
<protein>
    <submittedName>
        <fullName evidence="1">UbiA prenyltransferase domain-containing protein 1</fullName>
    </submittedName>
</protein>
<evidence type="ECO:0000313" key="1">
    <source>
        <dbReference type="EMBL" id="TFK13633.1"/>
    </source>
</evidence>
<dbReference type="AlphaFoldDB" id="A0A4D9EZ55"/>
<reference evidence="1 2" key="2">
    <citation type="submission" date="2019-04" db="EMBL/GenBank/DDBJ databases">
        <title>The genome sequence of big-headed turtle.</title>
        <authorList>
            <person name="Gong S."/>
        </authorList>
    </citation>
    <scope>NUCLEOTIDE SEQUENCE [LARGE SCALE GENOMIC DNA]</scope>
    <source>
        <strain evidence="1">DO16091913</strain>
        <tissue evidence="1">Muscle</tissue>
    </source>
</reference>
<reference evidence="1 2" key="1">
    <citation type="submission" date="2019-04" db="EMBL/GenBank/DDBJ databases">
        <title>Draft genome of the big-headed turtle Platysternon megacephalum.</title>
        <authorList>
            <person name="Gong S."/>
        </authorList>
    </citation>
    <scope>NUCLEOTIDE SEQUENCE [LARGE SCALE GENOMIC DNA]</scope>
    <source>
        <strain evidence="1">DO16091913</strain>
        <tissue evidence="1">Muscle</tissue>
    </source>
</reference>
<name>A0A4D9EZ55_9SAUR</name>
<comment type="caution">
    <text evidence="1">The sequence shown here is derived from an EMBL/GenBank/DDBJ whole genome shotgun (WGS) entry which is preliminary data.</text>
</comment>
<dbReference type="GO" id="GO:0016740">
    <property type="term" value="F:transferase activity"/>
    <property type="evidence" value="ECO:0007669"/>
    <property type="project" value="UniProtKB-KW"/>
</dbReference>